<dbReference type="GO" id="GO:0035513">
    <property type="term" value="P:oxidative RNA demethylation"/>
    <property type="evidence" value="ECO:0007669"/>
    <property type="project" value="TreeGrafter"/>
</dbReference>
<dbReference type="Pfam" id="PF13532">
    <property type="entry name" value="2OG-FeII_Oxy_2"/>
    <property type="match status" value="1"/>
</dbReference>
<comment type="caution">
    <text evidence="8">The sequence shown here is derived from an EMBL/GenBank/DDBJ whole genome shotgun (WGS) entry which is preliminary data.</text>
</comment>
<name>A0AA38S4F1_9ASTR</name>
<proteinExistence type="inferred from homology"/>
<dbReference type="GO" id="GO:0005737">
    <property type="term" value="C:cytoplasm"/>
    <property type="evidence" value="ECO:0007669"/>
    <property type="project" value="TreeGrafter"/>
</dbReference>
<dbReference type="GO" id="GO:0035515">
    <property type="term" value="F:oxidative RNA demethylase activity"/>
    <property type="evidence" value="ECO:0007669"/>
    <property type="project" value="TreeGrafter"/>
</dbReference>
<feature type="binding site" evidence="6">
    <location>
        <position position="232"/>
    </location>
    <ligand>
        <name>Fe cation</name>
        <dbReference type="ChEBI" id="CHEBI:24875"/>
        <note>catalytic</note>
    </ligand>
</feature>
<feature type="domain" description="Alpha-ketoglutarate-dependent dioxygenase AlkB-like" evidence="7">
    <location>
        <begin position="67"/>
        <end position="262"/>
    </location>
</feature>
<evidence type="ECO:0000256" key="5">
    <source>
        <dbReference type="ARBA" id="ARBA00023004"/>
    </source>
</evidence>
<organism evidence="8 9">
    <name type="scientific">Centaurea solstitialis</name>
    <name type="common">yellow star-thistle</name>
    <dbReference type="NCBI Taxonomy" id="347529"/>
    <lineage>
        <taxon>Eukaryota</taxon>
        <taxon>Viridiplantae</taxon>
        <taxon>Streptophyta</taxon>
        <taxon>Embryophyta</taxon>
        <taxon>Tracheophyta</taxon>
        <taxon>Spermatophyta</taxon>
        <taxon>Magnoliopsida</taxon>
        <taxon>eudicotyledons</taxon>
        <taxon>Gunneridae</taxon>
        <taxon>Pentapetalae</taxon>
        <taxon>asterids</taxon>
        <taxon>campanulids</taxon>
        <taxon>Asterales</taxon>
        <taxon>Asteraceae</taxon>
        <taxon>Carduoideae</taxon>
        <taxon>Cardueae</taxon>
        <taxon>Centaureinae</taxon>
        <taxon>Centaurea</taxon>
    </lineage>
</organism>
<keyword evidence="4" id="KW-0560">Oxidoreductase</keyword>
<dbReference type="AlphaFoldDB" id="A0AA38S4F1"/>
<dbReference type="InterPro" id="IPR037151">
    <property type="entry name" value="AlkB-like_sf"/>
</dbReference>
<dbReference type="InterPro" id="IPR027450">
    <property type="entry name" value="AlkB-like"/>
</dbReference>
<comment type="similarity">
    <text evidence="1">Belongs to the alkB family.</text>
</comment>
<evidence type="ECO:0000256" key="1">
    <source>
        <dbReference type="ARBA" id="ARBA00007879"/>
    </source>
</evidence>
<dbReference type="Proteomes" id="UP001172457">
    <property type="component" value="Unassembled WGS sequence"/>
</dbReference>
<gene>
    <name evidence="8" type="ORF">OSB04_un000781</name>
</gene>
<keyword evidence="3" id="KW-0223">Dioxygenase</keyword>
<dbReference type="GO" id="GO:0035516">
    <property type="term" value="F:broad specificity oxidative DNA demethylase activity"/>
    <property type="evidence" value="ECO:0007669"/>
    <property type="project" value="TreeGrafter"/>
</dbReference>
<reference evidence="8" key="1">
    <citation type="submission" date="2023-03" db="EMBL/GenBank/DDBJ databases">
        <title>Chromosome-scale reference genome and RAD-based genetic map of yellow starthistle (Centaurea solstitialis) reveal putative structural variation and QTLs associated with invader traits.</title>
        <authorList>
            <person name="Reatini B."/>
            <person name="Cang F.A."/>
            <person name="Jiang Q."/>
            <person name="Mckibben M.T.W."/>
            <person name="Barker M.S."/>
            <person name="Rieseberg L.H."/>
            <person name="Dlugosch K.M."/>
        </authorList>
    </citation>
    <scope>NUCLEOTIDE SEQUENCE</scope>
    <source>
        <strain evidence="8">CAN-66</strain>
        <tissue evidence="8">Leaf</tissue>
    </source>
</reference>
<sequence length="264" mass="29709">MSHHLSNKGKIGMVFFRLPTSFSKGMSTYRYKSPDDQSKPFSLILPRNTMSMCKSLGEKHVQKLGSGMILLKNYLDLSEQVEIVNKCEELGVGPGGFYQPGFRSGAKLRLQMMCLGRNWDPQTKYDERFRSDGSEAPPIPDKFEKITINALEVSRSHLNSEDELPLMYPDICIDRDESSYSLRVGLPVVSISIGDSADFLYGHTRDLDNATKIVLDSGDVLIFGGESRHIFHGVKTIIPNSAPQPLLEQTMLRPGRLNLTFREY</sequence>
<dbReference type="InterPro" id="IPR004574">
    <property type="entry name" value="Alkb"/>
</dbReference>
<keyword evidence="2 6" id="KW-0479">Metal-binding</keyword>
<feature type="binding site" evidence="6">
    <location>
        <position position="174"/>
    </location>
    <ligand>
        <name>Fe cation</name>
        <dbReference type="ChEBI" id="CHEBI:24875"/>
        <note>catalytic</note>
    </ligand>
</feature>
<dbReference type="GO" id="GO:0008198">
    <property type="term" value="F:ferrous iron binding"/>
    <property type="evidence" value="ECO:0007669"/>
    <property type="project" value="TreeGrafter"/>
</dbReference>
<evidence type="ECO:0000256" key="4">
    <source>
        <dbReference type="ARBA" id="ARBA00023002"/>
    </source>
</evidence>
<keyword evidence="5 6" id="KW-0408">Iron</keyword>
<evidence type="ECO:0000313" key="8">
    <source>
        <dbReference type="EMBL" id="KAJ9536055.1"/>
    </source>
</evidence>
<dbReference type="PANTHER" id="PTHR16557:SF10">
    <property type="entry name" value="2-OXOGLUTARATE-DEPENDENT DIOXYGENASE FAMILY PROTEIN"/>
    <property type="match status" value="1"/>
</dbReference>
<dbReference type="PANTHER" id="PTHR16557">
    <property type="entry name" value="ALKYLATED DNA REPAIR PROTEIN ALKB-RELATED"/>
    <property type="match status" value="1"/>
</dbReference>
<protein>
    <recommendedName>
        <fullName evidence="7">Alpha-ketoglutarate-dependent dioxygenase AlkB-like domain-containing protein</fullName>
    </recommendedName>
</protein>
<comment type="cofactor">
    <cofactor evidence="6">
        <name>Fe(2+)</name>
        <dbReference type="ChEBI" id="CHEBI:29033"/>
    </cofactor>
    <text evidence="6">Binds 1 Fe(2+) ion per subunit.</text>
</comment>
<keyword evidence="9" id="KW-1185">Reference proteome</keyword>
<evidence type="ECO:0000256" key="6">
    <source>
        <dbReference type="PIRSR" id="PIRSR604574-2"/>
    </source>
</evidence>
<dbReference type="SUPFAM" id="SSF51197">
    <property type="entry name" value="Clavaminate synthase-like"/>
    <property type="match status" value="1"/>
</dbReference>
<evidence type="ECO:0000259" key="7">
    <source>
        <dbReference type="Pfam" id="PF13532"/>
    </source>
</evidence>
<evidence type="ECO:0000313" key="9">
    <source>
        <dbReference type="Proteomes" id="UP001172457"/>
    </source>
</evidence>
<dbReference type="Gene3D" id="2.60.120.590">
    <property type="entry name" value="Alpha-ketoglutarate-dependent dioxygenase AlkB-like"/>
    <property type="match status" value="1"/>
</dbReference>
<dbReference type="EMBL" id="JARYMX010000069">
    <property type="protein sequence ID" value="KAJ9536055.1"/>
    <property type="molecule type" value="Genomic_DNA"/>
</dbReference>
<evidence type="ECO:0000256" key="2">
    <source>
        <dbReference type="ARBA" id="ARBA00022723"/>
    </source>
</evidence>
<evidence type="ECO:0000256" key="3">
    <source>
        <dbReference type="ARBA" id="ARBA00022964"/>
    </source>
</evidence>
<accession>A0AA38S4F1</accession>